<dbReference type="CDD" id="cd05233">
    <property type="entry name" value="SDR_c"/>
    <property type="match status" value="1"/>
</dbReference>
<proteinExistence type="inferred from homology"/>
<dbReference type="PROSITE" id="PS00061">
    <property type="entry name" value="ADH_SHORT"/>
    <property type="match status" value="1"/>
</dbReference>
<dbReference type="InterPro" id="IPR020904">
    <property type="entry name" value="Sc_DH/Rdtase_CS"/>
</dbReference>
<reference evidence="4 5" key="1">
    <citation type="journal article" date="2021" name="Front. Microbiol.">
        <title>Bacterial Transformation of Aromatic Monomers in Softwood Black Liquor.</title>
        <authorList>
            <person name="Navas L.E."/>
            <person name="Dexter G."/>
            <person name="Liu J."/>
            <person name="Levy-Booth D."/>
            <person name="Cho M."/>
            <person name="Jang S.K."/>
            <person name="Mansfield S.D."/>
            <person name="Renneckar S."/>
            <person name="Mohn W.W."/>
            <person name="Eltis L.D."/>
        </authorList>
    </citation>
    <scope>NUCLEOTIDE SEQUENCE [LARGE SCALE GENOMIC DNA]</scope>
    <source>
        <strain evidence="4 5">GD02</strain>
    </source>
</reference>
<evidence type="ECO:0000259" key="3">
    <source>
        <dbReference type="SMART" id="SM00822"/>
    </source>
</evidence>
<evidence type="ECO:0000256" key="2">
    <source>
        <dbReference type="ARBA" id="ARBA00023002"/>
    </source>
</evidence>
<gene>
    <name evidence="4" type="ORF">KUM34_012065</name>
</gene>
<dbReference type="PRINTS" id="PR00081">
    <property type="entry name" value="GDHRDH"/>
</dbReference>
<dbReference type="EMBL" id="CP083974">
    <property type="protein sequence ID" value="UZF47326.1"/>
    <property type="molecule type" value="Genomic_DNA"/>
</dbReference>
<dbReference type="InterPro" id="IPR057326">
    <property type="entry name" value="KR_dom"/>
</dbReference>
<organism evidence="4 5">
    <name type="scientific">Rhodococcus rhodochrous</name>
    <dbReference type="NCBI Taxonomy" id="1829"/>
    <lineage>
        <taxon>Bacteria</taxon>
        <taxon>Bacillati</taxon>
        <taxon>Actinomycetota</taxon>
        <taxon>Actinomycetes</taxon>
        <taxon>Mycobacteriales</taxon>
        <taxon>Nocardiaceae</taxon>
        <taxon>Rhodococcus</taxon>
    </lineage>
</organism>
<dbReference type="Proteomes" id="UP001162740">
    <property type="component" value="Chromosome"/>
</dbReference>
<feature type="domain" description="Ketoreductase" evidence="3">
    <location>
        <begin position="23"/>
        <end position="207"/>
    </location>
</feature>
<dbReference type="FunFam" id="3.40.50.720:FF:000084">
    <property type="entry name" value="Short-chain dehydrogenase reductase"/>
    <property type="match status" value="1"/>
</dbReference>
<dbReference type="Pfam" id="PF13561">
    <property type="entry name" value="adh_short_C2"/>
    <property type="match status" value="1"/>
</dbReference>
<dbReference type="GO" id="GO:0016616">
    <property type="term" value="F:oxidoreductase activity, acting on the CH-OH group of donors, NAD or NADP as acceptor"/>
    <property type="evidence" value="ECO:0007669"/>
    <property type="project" value="TreeGrafter"/>
</dbReference>
<comment type="similarity">
    <text evidence="1">Belongs to the short-chain dehydrogenases/reductases (SDR) family.</text>
</comment>
<keyword evidence="2" id="KW-0560">Oxidoreductase</keyword>
<dbReference type="SMART" id="SM00822">
    <property type="entry name" value="PKS_KR"/>
    <property type="match status" value="1"/>
</dbReference>
<evidence type="ECO:0000313" key="5">
    <source>
        <dbReference type="Proteomes" id="UP001162740"/>
    </source>
</evidence>
<accession>A0AA46X1U3</accession>
<evidence type="ECO:0000313" key="4">
    <source>
        <dbReference type="EMBL" id="UZF47326.1"/>
    </source>
</evidence>
<evidence type="ECO:0000256" key="1">
    <source>
        <dbReference type="ARBA" id="ARBA00006484"/>
    </source>
</evidence>
<dbReference type="AlphaFoldDB" id="A0AA46X1U3"/>
<dbReference type="RefSeq" id="WP_059381445.1">
    <property type="nucleotide sequence ID" value="NZ_CP083974.1"/>
</dbReference>
<dbReference type="Gene3D" id="3.40.50.720">
    <property type="entry name" value="NAD(P)-binding Rossmann-like Domain"/>
    <property type="match status" value="1"/>
</dbReference>
<dbReference type="InterPro" id="IPR002347">
    <property type="entry name" value="SDR_fam"/>
</dbReference>
<name>A0AA46X1U3_RHORH</name>
<dbReference type="PANTHER" id="PTHR42760">
    <property type="entry name" value="SHORT-CHAIN DEHYDROGENASES/REDUCTASES FAMILY MEMBER"/>
    <property type="match status" value="1"/>
</dbReference>
<sequence length="268" mass="27907">MTQNTRIPRDSANYTGAGSLAGQHVLVTGGSEGIGYGIAERLLDAGATVSLAARRLEVLDAAVERLQMRCKAADRVSGVVADISDADSIAAMFETAEDRNGPLNVLVANAGSGSVVPFLELTPRQWQDCIDLNLTGTFLCVQAAARSMVERTDENRSIVVVSSIRALGARPSLVPYGTSKAGLNQLVRLAAYELAPTGVRVNALSPGITATPLAQDRNNLFDERAATVPMGRAGTPADMAAAALYLASPDSAFVTGTNLVVDGGESLY</sequence>
<dbReference type="SUPFAM" id="SSF51735">
    <property type="entry name" value="NAD(P)-binding Rossmann-fold domains"/>
    <property type="match status" value="1"/>
</dbReference>
<protein>
    <submittedName>
        <fullName evidence="4">SDR family oxidoreductase</fullName>
    </submittedName>
</protein>
<dbReference type="InterPro" id="IPR036291">
    <property type="entry name" value="NAD(P)-bd_dom_sf"/>
</dbReference>